<comment type="catalytic activity">
    <reaction evidence="8">
        <text>a 3'-end 3'-phospho-ribonucleotide-RNA + a 5'-end dephospho-ribonucleoside-RNA + GTP = a ribonucleotidyl-ribonucleotide-RNA + GMP + diphosphate</text>
        <dbReference type="Rhea" id="RHEA:68076"/>
        <dbReference type="Rhea" id="RHEA-COMP:10463"/>
        <dbReference type="Rhea" id="RHEA-COMP:13936"/>
        <dbReference type="Rhea" id="RHEA-COMP:17355"/>
        <dbReference type="ChEBI" id="CHEBI:33019"/>
        <dbReference type="ChEBI" id="CHEBI:37565"/>
        <dbReference type="ChEBI" id="CHEBI:58115"/>
        <dbReference type="ChEBI" id="CHEBI:83062"/>
        <dbReference type="ChEBI" id="CHEBI:138284"/>
        <dbReference type="ChEBI" id="CHEBI:173118"/>
        <dbReference type="EC" id="6.5.1.8"/>
    </reaction>
</comment>
<dbReference type="GO" id="GO:0006396">
    <property type="term" value="P:RNA processing"/>
    <property type="evidence" value="ECO:0007669"/>
    <property type="project" value="InterPro"/>
</dbReference>
<comment type="cofactor">
    <cofactor evidence="1">
        <name>Mn(2+)</name>
        <dbReference type="ChEBI" id="CHEBI:29035"/>
    </cofactor>
</comment>
<dbReference type="GO" id="GO:0072669">
    <property type="term" value="C:tRNA-splicing ligase complex"/>
    <property type="evidence" value="ECO:0007669"/>
    <property type="project" value="TreeGrafter"/>
</dbReference>
<evidence type="ECO:0000256" key="8">
    <source>
        <dbReference type="ARBA" id="ARBA00047746"/>
    </source>
</evidence>
<dbReference type="GeneID" id="111108819"/>
<keyword evidence="3 11" id="KW-0436">Ligase</keyword>
<keyword evidence="6 9" id="KW-0342">GTP-binding</keyword>
<organism evidence="10 11">
    <name type="scientific">Crassostrea virginica</name>
    <name type="common">Eastern oyster</name>
    <dbReference type="NCBI Taxonomy" id="6565"/>
    <lineage>
        <taxon>Eukaryota</taxon>
        <taxon>Metazoa</taxon>
        <taxon>Spiralia</taxon>
        <taxon>Lophotrochozoa</taxon>
        <taxon>Mollusca</taxon>
        <taxon>Bivalvia</taxon>
        <taxon>Autobranchia</taxon>
        <taxon>Pteriomorphia</taxon>
        <taxon>Ostreida</taxon>
        <taxon>Ostreoidea</taxon>
        <taxon>Ostreidae</taxon>
        <taxon>Crassostrea</taxon>
    </lineage>
</organism>
<keyword evidence="4" id="KW-0479">Metal-binding</keyword>
<dbReference type="GO" id="GO:0170057">
    <property type="term" value="F:RNA ligase (GTP) activity"/>
    <property type="evidence" value="ECO:0007669"/>
    <property type="project" value="UniProtKB-EC"/>
</dbReference>
<dbReference type="InterPro" id="IPR036025">
    <property type="entry name" value="RtcB-like_sf"/>
</dbReference>
<evidence type="ECO:0000256" key="5">
    <source>
        <dbReference type="ARBA" id="ARBA00022741"/>
    </source>
</evidence>
<dbReference type="KEGG" id="cvn:111108819"/>
<dbReference type="EC" id="6.5.1.8" evidence="2"/>
<dbReference type="PANTHER" id="PTHR11118:SF1">
    <property type="entry name" value="RNA-SPLICING LIGASE RTCB HOMOLOG"/>
    <property type="match status" value="1"/>
</dbReference>
<dbReference type="GO" id="GO:0046872">
    <property type="term" value="F:metal ion binding"/>
    <property type="evidence" value="ECO:0007669"/>
    <property type="project" value="UniProtKB-KW"/>
</dbReference>
<gene>
    <name evidence="11" type="primary">LOC111108819</name>
</gene>
<protein>
    <recommendedName>
        <fullName evidence="2">3'-phosphate/5'-hydroxy nucleic acid ligase</fullName>
        <ecNumber evidence="2">6.5.1.8</ecNumber>
    </recommendedName>
</protein>
<evidence type="ECO:0000256" key="2">
    <source>
        <dbReference type="ARBA" id="ARBA00012726"/>
    </source>
</evidence>
<proteinExistence type="predicted"/>
<dbReference type="Proteomes" id="UP000694844">
    <property type="component" value="Chromosome 8"/>
</dbReference>
<keyword evidence="5 9" id="KW-0547">Nucleotide-binding</keyword>
<keyword evidence="7" id="KW-0464">Manganese</keyword>
<feature type="binding site" evidence="9">
    <location>
        <position position="117"/>
    </location>
    <ligand>
        <name>GMP</name>
        <dbReference type="ChEBI" id="CHEBI:58115"/>
    </ligand>
</feature>
<evidence type="ECO:0000256" key="9">
    <source>
        <dbReference type="PIRSR" id="PIRSR601233-2"/>
    </source>
</evidence>
<sequence>MAQCMPVLIGGTMGTCSFVLTGTQQSMEKTYGTTCNGAGRALSRAKSRRNLDYTEVLSALEEKGISIRVASPKLFMKEVALASYIILIQKITNVVDACHLAGISRKAIKLRPIAVIKG</sequence>
<dbReference type="GO" id="GO:0003972">
    <property type="term" value="F:RNA ligase (ATP) activity"/>
    <property type="evidence" value="ECO:0007669"/>
    <property type="project" value="TreeGrafter"/>
</dbReference>
<evidence type="ECO:0000256" key="6">
    <source>
        <dbReference type="ARBA" id="ARBA00023134"/>
    </source>
</evidence>
<dbReference type="GO" id="GO:0005634">
    <property type="term" value="C:nucleus"/>
    <property type="evidence" value="ECO:0007669"/>
    <property type="project" value="TreeGrafter"/>
</dbReference>
<dbReference type="Pfam" id="PF01139">
    <property type="entry name" value="RtcB"/>
    <property type="match status" value="1"/>
</dbReference>
<dbReference type="InterPro" id="IPR001233">
    <property type="entry name" value="RtcB"/>
</dbReference>
<evidence type="ECO:0000256" key="1">
    <source>
        <dbReference type="ARBA" id="ARBA00001936"/>
    </source>
</evidence>
<name>A0A8B8BCV9_CRAVI</name>
<dbReference type="AlphaFoldDB" id="A0A8B8BCV9"/>
<keyword evidence="10" id="KW-1185">Reference proteome</keyword>
<evidence type="ECO:0000256" key="3">
    <source>
        <dbReference type="ARBA" id="ARBA00022598"/>
    </source>
</evidence>
<dbReference type="GO" id="GO:0005525">
    <property type="term" value="F:GTP binding"/>
    <property type="evidence" value="ECO:0007669"/>
    <property type="project" value="UniProtKB-KW"/>
</dbReference>
<reference evidence="11" key="1">
    <citation type="submission" date="2025-08" db="UniProtKB">
        <authorList>
            <consortium name="RefSeq"/>
        </authorList>
    </citation>
    <scope>IDENTIFICATION</scope>
    <source>
        <tissue evidence="11">Whole sample</tissue>
    </source>
</reference>
<evidence type="ECO:0000313" key="11">
    <source>
        <dbReference type="RefSeq" id="XP_022300614.1"/>
    </source>
</evidence>
<dbReference type="RefSeq" id="XP_022300614.1">
    <property type="nucleotide sequence ID" value="XM_022444906.1"/>
</dbReference>
<evidence type="ECO:0000313" key="10">
    <source>
        <dbReference type="Proteomes" id="UP000694844"/>
    </source>
</evidence>
<evidence type="ECO:0000256" key="4">
    <source>
        <dbReference type="ARBA" id="ARBA00022723"/>
    </source>
</evidence>
<dbReference type="OrthoDB" id="10249697at2759"/>
<accession>A0A8B8BCV9</accession>
<dbReference type="PANTHER" id="PTHR11118">
    <property type="entry name" value="RNA-SPLICING LIGASE RTCB HOMOLOG"/>
    <property type="match status" value="1"/>
</dbReference>
<dbReference type="Gene3D" id="3.90.1860.10">
    <property type="entry name" value="tRNA-splicing ligase RtcB"/>
    <property type="match status" value="1"/>
</dbReference>
<feature type="binding site" evidence="9">
    <location>
        <begin position="10"/>
        <end position="13"/>
    </location>
    <ligand>
        <name>GMP</name>
        <dbReference type="ChEBI" id="CHEBI:58115"/>
    </ligand>
</feature>
<feature type="binding site" evidence="9">
    <location>
        <position position="17"/>
    </location>
    <ligand>
        <name>GMP</name>
        <dbReference type="ChEBI" id="CHEBI:58115"/>
    </ligand>
</feature>
<dbReference type="SUPFAM" id="SSF103365">
    <property type="entry name" value="Hypothetical protein PH1602"/>
    <property type="match status" value="1"/>
</dbReference>
<evidence type="ECO:0000256" key="7">
    <source>
        <dbReference type="ARBA" id="ARBA00023211"/>
    </source>
</evidence>